<dbReference type="Pfam" id="PF12833">
    <property type="entry name" value="HTH_18"/>
    <property type="match status" value="1"/>
</dbReference>
<dbReference type="Pfam" id="PF02311">
    <property type="entry name" value="AraC_binding"/>
    <property type="match status" value="1"/>
</dbReference>
<evidence type="ECO:0000313" key="6">
    <source>
        <dbReference type="EMBL" id="QAA23878.1"/>
    </source>
</evidence>
<keyword evidence="2" id="KW-0238">DNA-binding</keyword>
<evidence type="ECO:0000259" key="4">
    <source>
        <dbReference type="PROSITE" id="PS01124"/>
    </source>
</evidence>
<dbReference type="PRINTS" id="PR00032">
    <property type="entry name" value="HTHARAC"/>
</dbReference>
<gene>
    <name evidence="6" type="ORF">C0674_15480</name>
    <name evidence="5" type="ORF">St703_31210</name>
</gene>
<dbReference type="InterPro" id="IPR009057">
    <property type="entry name" value="Homeodomain-like_sf"/>
</dbReference>
<dbReference type="EMBL" id="AP021853">
    <property type="protein sequence ID" value="BBO00417.1"/>
    <property type="molecule type" value="Genomic_DNA"/>
</dbReference>
<dbReference type="InterPro" id="IPR018060">
    <property type="entry name" value="HTH_AraC"/>
</dbReference>
<dbReference type="SUPFAM" id="SSF46689">
    <property type="entry name" value="Homeodomain-like"/>
    <property type="match status" value="2"/>
</dbReference>
<dbReference type="InterPro" id="IPR003313">
    <property type="entry name" value="AraC-bd"/>
</dbReference>
<evidence type="ECO:0000256" key="2">
    <source>
        <dbReference type="ARBA" id="ARBA00023125"/>
    </source>
</evidence>
<dbReference type="GO" id="GO:0043565">
    <property type="term" value="F:sequence-specific DNA binding"/>
    <property type="evidence" value="ECO:0007669"/>
    <property type="project" value="InterPro"/>
</dbReference>
<keyword evidence="7" id="KW-1185">Reference proteome</keyword>
<feature type="domain" description="HTH araC/xylS-type" evidence="4">
    <location>
        <begin position="191"/>
        <end position="289"/>
    </location>
</feature>
<keyword evidence="3" id="KW-0804">Transcription</keyword>
<dbReference type="PROSITE" id="PS00041">
    <property type="entry name" value="HTH_ARAC_FAMILY_1"/>
    <property type="match status" value="1"/>
</dbReference>
<evidence type="ECO:0000256" key="1">
    <source>
        <dbReference type="ARBA" id="ARBA00023015"/>
    </source>
</evidence>
<dbReference type="SMART" id="SM00342">
    <property type="entry name" value="HTH_ARAC"/>
    <property type="match status" value="1"/>
</dbReference>
<evidence type="ECO:0000256" key="3">
    <source>
        <dbReference type="ARBA" id="ARBA00023163"/>
    </source>
</evidence>
<dbReference type="PROSITE" id="PS01124">
    <property type="entry name" value="HTH_ARAC_FAMILY_2"/>
    <property type="match status" value="1"/>
</dbReference>
<dbReference type="Proteomes" id="UP000326951">
    <property type="component" value="Chromosome"/>
</dbReference>
<name>A0A410DCS9_9BACL</name>
<sequence>MRTPLGVSSDLSERLNYNIPDFPLYLKRDDLSRYGYKALCHWHTDLEFIFVLHGSMDFFVNGGIHHLEENSGIFVNSKRLHYGFSEDHTECEFIALVISPALFFEHSLVTKHYFKEKFGSLSQDCLSLSKRIEWQKNILDTMYFLNREMTKDQPNILRVMSLSTLLCADVGDHLVTRKEHLDETPDQNLVWKMTDYIQRNYDRKISLNDIAGAGAICRSKCCQLFKKYLKQSPNNYLIRYRLSKSRDLLRSTNLTVSEISALCGFQAPSYFTHVFNQEMGKTPKAYRQSQ</sequence>
<dbReference type="Gene3D" id="1.10.10.60">
    <property type="entry name" value="Homeodomain-like"/>
    <property type="match status" value="2"/>
</dbReference>
<proteinExistence type="predicted"/>
<organism evidence="5 8">
    <name type="scientific">Sporolactobacillus terrae</name>
    <dbReference type="NCBI Taxonomy" id="269673"/>
    <lineage>
        <taxon>Bacteria</taxon>
        <taxon>Bacillati</taxon>
        <taxon>Bacillota</taxon>
        <taxon>Bacilli</taxon>
        <taxon>Bacillales</taxon>
        <taxon>Sporolactobacillaceae</taxon>
        <taxon>Sporolactobacillus</taxon>
    </lineage>
</organism>
<reference evidence="6 7" key="1">
    <citation type="submission" date="2018-01" db="EMBL/GenBank/DDBJ databases">
        <title>Complete genome sequencing of Sporolactobacillus terrae DLG3.</title>
        <authorList>
            <person name="Nam Y.-D."/>
            <person name="Kang J."/>
            <person name="Chung W.-H."/>
        </authorList>
    </citation>
    <scope>NUCLEOTIDE SEQUENCE [LARGE SCALE GENOMIC DNA]</scope>
    <source>
        <strain evidence="6 7">DLG3</strain>
    </source>
</reference>
<dbReference type="GO" id="GO:0003700">
    <property type="term" value="F:DNA-binding transcription factor activity"/>
    <property type="evidence" value="ECO:0007669"/>
    <property type="project" value="InterPro"/>
</dbReference>
<dbReference type="AlphaFoldDB" id="A0A410DCS9"/>
<evidence type="ECO:0000313" key="8">
    <source>
        <dbReference type="Proteomes" id="UP000326951"/>
    </source>
</evidence>
<dbReference type="Gene3D" id="2.60.120.10">
    <property type="entry name" value="Jelly Rolls"/>
    <property type="match status" value="1"/>
</dbReference>
<dbReference type="InterPro" id="IPR018062">
    <property type="entry name" value="HTH_AraC-typ_CS"/>
</dbReference>
<dbReference type="RefSeq" id="WP_028977183.1">
    <property type="nucleotide sequence ID" value="NZ_AP021853.1"/>
</dbReference>
<dbReference type="PANTHER" id="PTHR43280:SF28">
    <property type="entry name" value="HTH-TYPE TRANSCRIPTIONAL ACTIVATOR RHAS"/>
    <property type="match status" value="1"/>
</dbReference>
<dbReference type="PANTHER" id="PTHR43280">
    <property type="entry name" value="ARAC-FAMILY TRANSCRIPTIONAL REGULATOR"/>
    <property type="match status" value="1"/>
</dbReference>
<reference evidence="5 8" key="2">
    <citation type="submission" date="2019-09" db="EMBL/GenBank/DDBJ databases">
        <title>Complete genome sequence of Sporolactobacillus terrae 70-3.</title>
        <authorList>
            <person name="Tanaka N."/>
            <person name="Shiwa Y."/>
            <person name="Fujita N."/>
            <person name="Tanasupawat S."/>
        </authorList>
    </citation>
    <scope>NUCLEOTIDE SEQUENCE [LARGE SCALE GENOMIC DNA]</scope>
    <source>
        <strain evidence="5 8">70-3</strain>
    </source>
</reference>
<dbReference type="InterPro" id="IPR020449">
    <property type="entry name" value="Tscrpt_reg_AraC-type_HTH"/>
</dbReference>
<dbReference type="CDD" id="cd02209">
    <property type="entry name" value="cupin_XRE_C"/>
    <property type="match status" value="1"/>
</dbReference>
<dbReference type="InterPro" id="IPR011051">
    <property type="entry name" value="RmlC_Cupin_sf"/>
</dbReference>
<evidence type="ECO:0000313" key="5">
    <source>
        <dbReference type="EMBL" id="BBO00417.1"/>
    </source>
</evidence>
<protein>
    <submittedName>
        <fullName evidence="6">AraC family transcriptional regulator</fullName>
    </submittedName>
</protein>
<dbReference type="InterPro" id="IPR014710">
    <property type="entry name" value="RmlC-like_jellyroll"/>
</dbReference>
<accession>A0A410DCS9</accession>
<keyword evidence="1" id="KW-0805">Transcription regulation</keyword>
<evidence type="ECO:0000313" key="7">
    <source>
        <dbReference type="Proteomes" id="UP000285882"/>
    </source>
</evidence>
<dbReference type="EMBL" id="CP025688">
    <property type="protein sequence ID" value="QAA23878.1"/>
    <property type="molecule type" value="Genomic_DNA"/>
</dbReference>
<dbReference type="Proteomes" id="UP000285882">
    <property type="component" value="Chromosome"/>
</dbReference>
<dbReference type="SUPFAM" id="SSF51182">
    <property type="entry name" value="RmlC-like cupins"/>
    <property type="match status" value="1"/>
</dbReference>